<name>A0ACB9TN34_HOLOL</name>
<gene>
    <name evidence="1" type="ORF">MML48_2g00010220</name>
</gene>
<dbReference type="EMBL" id="CM043016">
    <property type="protein sequence ID" value="KAI4468178.1"/>
    <property type="molecule type" value="Genomic_DNA"/>
</dbReference>
<evidence type="ECO:0000313" key="2">
    <source>
        <dbReference type="Proteomes" id="UP001056778"/>
    </source>
</evidence>
<dbReference type="Proteomes" id="UP001056778">
    <property type="component" value="Chromosome 2"/>
</dbReference>
<evidence type="ECO:0000313" key="1">
    <source>
        <dbReference type="EMBL" id="KAI4468178.1"/>
    </source>
</evidence>
<reference evidence="1" key="1">
    <citation type="submission" date="2022-04" db="EMBL/GenBank/DDBJ databases">
        <title>Chromosome-scale genome assembly of Holotrichia oblita Faldermann.</title>
        <authorList>
            <person name="Rongchong L."/>
        </authorList>
    </citation>
    <scope>NUCLEOTIDE SEQUENCE</scope>
    <source>
        <strain evidence="1">81SQS9</strain>
    </source>
</reference>
<accession>A0ACB9TN34</accession>
<keyword evidence="2" id="KW-1185">Reference proteome</keyword>
<proteinExistence type="predicted"/>
<protein>
    <submittedName>
        <fullName evidence="1">Uncharacterized protein</fullName>
    </submittedName>
</protein>
<sequence>MNVYKAVYRPILTYGCESWIVTEQEKRQVGAVEMKYLRKVRGVTKRDRMRNEDIRRDLEIEPIEKFIEQRQLGWWGHLQRMNNSTQVKKAWEAKAQGRRGRGRPKQTWSGVVGKIIVQRNLEWREARRLAQRRKDWNKWIRS</sequence>
<comment type="caution">
    <text evidence="1">The sequence shown here is derived from an EMBL/GenBank/DDBJ whole genome shotgun (WGS) entry which is preliminary data.</text>
</comment>
<organism evidence="1 2">
    <name type="scientific">Holotrichia oblita</name>
    <name type="common">Chafer beetle</name>
    <dbReference type="NCBI Taxonomy" id="644536"/>
    <lineage>
        <taxon>Eukaryota</taxon>
        <taxon>Metazoa</taxon>
        <taxon>Ecdysozoa</taxon>
        <taxon>Arthropoda</taxon>
        <taxon>Hexapoda</taxon>
        <taxon>Insecta</taxon>
        <taxon>Pterygota</taxon>
        <taxon>Neoptera</taxon>
        <taxon>Endopterygota</taxon>
        <taxon>Coleoptera</taxon>
        <taxon>Polyphaga</taxon>
        <taxon>Scarabaeiformia</taxon>
        <taxon>Scarabaeidae</taxon>
        <taxon>Melolonthinae</taxon>
        <taxon>Holotrichia</taxon>
    </lineage>
</organism>